<dbReference type="OrthoDB" id="4153866at2759"/>
<gene>
    <name evidence="2" type="ORF">I302_08253</name>
    <name evidence="3" type="ORF">I302_109108</name>
</gene>
<keyword evidence="1" id="KW-0472">Membrane</keyword>
<evidence type="ECO:0000313" key="4">
    <source>
        <dbReference type="Proteomes" id="UP000092730"/>
    </source>
</evidence>
<dbReference type="InterPro" id="IPR051236">
    <property type="entry name" value="HAT_RTT109-like"/>
</dbReference>
<keyword evidence="1" id="KW-1133">Transmembrane helix</keyword>
<evidence type="ECO:0000313" key="2">
    <source>
        <dbReference type="EMBL" id="OCF22602.1"/>
    </source>
</evidence>
<dbReference type="STRING" id="1296100.A0A1B9FV05"/>
<keyword evidence="4" id="KW-1185">Reference proteome</keyword>
<feature type="transmembrane region" description="Helical" evidence="1">
    <location>
        <begin position="86"/>
        <end position="104"/>
    </location>
</feature>
<dbReference type="RefSeq" id="XP_019043672.1">
    <property type="nucleotide sequence ID" value="XM_019194836.1"/>
</dbReference>
<name>A0A1B9FV05_9TREE</name>
<dbReference type="GeneID" id="30212652"/>
<dbReference type="PANTHER" id="PTHR31571:SF1">
    <property type="entry name" value="ALTERED INHERITANCE OF MITOCHONDRIA PROTEIN 6"/>
    <property type="match status" value="1"/>
</dbReference>
<evidence type="ECO:0000313" key="3">
    <source>
        <dbReference type="EMBL" id="WVW87051.1"/>
    </source>
</evidence>
<reference evidence="3" key="2">
    <citation type="submission" date="2013-07" db="EMBL/GenBank/DDBJ databases">
        <authorList>
            <consortium name="The Broad Institute Genome Sequencing Platform"/>
            <person name="Cuomo C."/>
            <person name="Litvintseva A."/>
            <person name="Chen Y."/>
            <person name="Heitman J."/>
            <person name="Sun S."/>
            <person name="Springer D."/>
            <person name="Dromer F."/>
            <person name="Young S.K."/>
            <person name="Zeng Q."/>
            <person name="Gargeya S."/>
            <person name="Fitzgerald M."/>
            <person name="Abouelleil A."/>
            <person name="Alvarado L."/>
            <person name="Berlin A.M."/>
            <person name="Chapman S.B."/>
            <person name="Dewar J."/>
            <person name="Goldberg J."/>
            <person name="Griggs A."/>
            <person name="Gujja S."/>
            <person name="Hansen M."/>
            <person name="Howarth C."/>
            <person name="Imamovic A."/>
            <person name="Larimer J."/>
            <person name="McCowan C."/>
            <person name="Murphy C."/>
            <person name="Pearson M."/>
            <person name="Priest M."/>
            <person name="Roberts A."/>
            <person name="Saif S."/>
            <person name="Shea T."/>
            <person name="Sykes S."/>
            <person name="Wortman J."/>
            <person name="Nusbaum C."/>
            <person name="Birren B."/>
        </authorList>
    </citation>
    <scope>NUCLEOTIDE SEQUENCE</scope>
    <source>
        <strain evidence="3">CBS 10118</strain>
    </source>
</reference>
<accession>A0A1B9FV05</accession>
<dbReference type="PANTHER" id="PTHR31571">
    <property type="entry name" value="ALTERED INHERITANCE OF MITOCHONDRIA PROTEIN 6"/>
    <property type="match status" value="1"/>
</dbReference>
<dbReference type="VEuPathDB" id="FungiDB:I302_08253"/>
<dbReference type="Proteomes" id="UP000092730">
    <property type="component" value="Chromosome 8"/>
</dbReference>
<evidence type="ECO:0008006" key="5">
    <source>
        <dbReference type="Google" id="ProtNLM"/>
    </source>
</evidence>
<reference evidence="3" key="4">
    <citation type="submission" date="2024-02" db="EMBL/GenBank/DDBJ databases">
        <title>Comparative genomics of Cryptococcus and Kwoniella reveals pathogenesis evolution and contrasting modes of karyotype evolution via chromosome fusion or intercentromeric recombination.</title>
        <authorList>
            <person name="Coelho M.A."/>
            <person name="David-Palma M."/>
            <person name="Shea T."/>
            <person name="Bowers K."/>
            <person name="McGinley-Smith S."/>
            <person name="Mohammad A.W."/>
            <person name="Gnirke A."/>
            <person name="Yurkov A.M."/>
            <person name="Nowrousian M."/>
            <person name="Sun S."/>
            <person name="Cuomo C.A."/>
            <person name="Heitman J."/>
        </authorList>
    </citation>
    <scope>NUCLEOTIDE SEQUENCE</scope>
    <source>
        <strain evidence="3">CBS 10118</strain>
    </source>
</reference>
<dbReference type="EMBL" id="KI894025">
    <property type="protein sequence ID" value="OCF22602.1"/>
    <property type="molecule type" value="Genomic_DNA"/>
</dbReference>
<dbReference type="AlphaFoldDB" id="A0A1B9FV05"/>
<keyword evidence="1" id="KW-0812">Transmembrane</keyword>
<sequence>MKVGHFASCQIEPIPTTSFSANPAVMEEGLTGARKVSTRSSLLQIRPKHPFLPKSGPRTGIFRVSSSTPLLGSRKRTVGSRLRSRCLIMVLAGFGLVLGVMVILTGCWGGRKQSWARHPDWNMHYGKNPSSIPHEVIPANSHNDEMQGSNGLQLALSLGYGYIEIDTYLGPSPHPNTSLSLPNSTLDPSLTLLAGHDPKDLKAQRTLKEWYFDPLLDILDGNNRRWNGSEDGWTGVYERDPNKEVGILIDMKRDGDLIWPYLLDHLQPFISRNYLTYYNTTSSTWNYGPLIIIGTGSTPISKVYHSEFRYIFYDAPLIHPDEPLVIPKSNDGPFVSTEWSREIAPMASSKLPLKYYLSTLPHFIISRKGRDTLRCRLKDYTATARERGIKSRWWGVAGYPRWLKLRMWEVIWETGQEVLNTDDLAESRVWLRGRKDGDRRLGRC</sequence>
<dbReference type="EMBL" id="CP144548">
    <property type="protein sequence ID" value="WVW87051.1"/>
    <property type="molecule type" value="Genomic_DNA"/>
</dbReference>
<proteinExistence type="predicted"/>
<organism evidence="2">
    <name type="scientific">Kwoniella bestiolae CBS 10118</name>
    <dbReference type="NCBI Taxonomy" id="1296100"/>
    <lineage>
        <taxon>Eukaryota</taxon>
        <taxon>Fungi</taxon>
        <taxon>Dikarya</taxon>
        <taxon>Basidiomycota</taxon>
        <taxon>Agaricomycotina</taxon>
        <taxon>Tremellomycetes</taxon>
        <taxon>Tremellales</taxon>
        <taxon>Cryptococcaceae</taxon>
        <taxon>Kwoniella</taxon>
    </lineage>
</organism>
<reference evidence="2" key="3">
    <citation type="submission" date="2014-01" db="EMBL/GenBank/DDBJ databases">
        <title>Evolution of pathogenesis and genome organization in the Tremellales.</title>
        <authorList>
            <person name="Cuomo C."/>
            <person name="Litvintseva A."/>
            <person name="Heitman J."/>
            <person name="Chen Y."/>
            <person name="Sun S."/>
            <person name="Springer D."/>
            <person name="Dromer F."/>
            <person name="Young S."/>
            <person name="Zeng Q."/>
            <person name="Chapman S."/>
            <person name="Gujja S."/>
            <person name="Saif S."/>
            <person name="Birren B."/>
        </authorList>
    </citation>
    <scope>NUCLEOTIDE SEQUENCE</scope>
    <source>
        <strain evidence="2">CBS 10118</strain>
    </source>
</reference>
<reference evidence="2" key="1">
    <citation type="submission" date="2013-07" db="EMBL/GenBank/DDBJ databases">
        <title>The Genome Sequence of Cryptococcus bestiolae CBS10118.</title>
        <authorList>
            <consortium name="The Broad Institute Genome Sequencing Platform"/>
            <person name="Cuomo C."/>
            <person name="Litvintseva A."/>
            <person name="Chen Y."/>
            <person name="Heitman J."/>
            <person name="Sun S."/>
            <person name="Springer D."/>
            <person name="Dromer F."/>
            <person name="Young S.K."/>
            <person name="Zeng Q."/>
            <person name="Gargeya S."/>
            <person name="Fitzgerald M."/>
            <person name="Abouelleil A."/>
            <person name="Alvarado L."/>
            <person name="Berlin A.M."/>
            <person name="Chapman S.B."/>
            <person name="Dewar J."/>
            <person name="Goldberg J."/>
            <person name="Griggs A."/>
            <person name="Gujja S."/>
            <person name="Hansen M."/>
            <person name="Howarth C."/>
            <person name="Imamovic A."/>
            <person name="Larimer J."/>
            <person name="McCowan C."/>
            <person name="Murphy C."/>
            <person name="Pearson M."/>
            <person name="Priest M."/>
            <person name="Roberts A."/>
            <person name="Saif S."/>
            <person name="Shea T."/>
            <person name="Sykes S."/>
            <person name="Wortman J."/>
            <person name="Nusbaum C."/>
            <person name="Birren B."/>
        </authorList>
    </citation>
    <scope>NUCLEOTIDE SEQUENCE [LARGE SCALE GENOMIC DNA]</scope>
    <source>
        <strain evidence="2">CBS 10118</strain>
    </source>
</reference>
<evidence type="ECO:0000256" key="1">
    <source>
        <dbReference type="SAM" id="Phobius"/>
    </source>
</evidence>
<protein>
    <recommendedName>
        <fullName evidence="5">Altered inheritance of mitochondria protein 6</fullName>
    </recommendedName>
</protein>
<dbReference type="KEGG" id="kbi:30212652"/>